<dbReference type="SUPFAM" id="SSF47323">
    <property type="entry name" value="Anticodon-binding domain of a subclass of class I aminoacyl-tRNA synthetases"/>
    <property type="match status" value="1"/>
</dbReference>
<dbReference type="InterPro" id="IPR002300">
    <property type="entry name" value="aa-tRNA-synth_Ia"/>
</dbReference>
<gene>
    <name evidence="11" type="ORF">FWILDA_LOCUS2114</name>
</gene>
<dbReference type="SUPFAM" id="SSF53335">
    <property type="entry name" value="S-adenosyl-L-methionine-dependent methyltransferases"/>
    <property type="match status" value="1"/>
</dbReference>
<name>A0A9W4SDB2_9GLOM</name>
<dbReference type="Pfam" id="PF00133">
    <property type="entry name" value="tRNA-synt_1"/>
    <property type="match status" value="1"/>
</dbReference>
<protein>
    <submittedName>
        <fullName evidence="11">2665_t:CDS:1</fullName>
    </submittedName>
</protein>
<comment type="subcellular location">
    <subcellularLocation>
        <location evidence="1">Cytoplasm</location>
    </subcellularLocation>
</comment>
<dbReference type="PANTHER" id="PTHR42765:SF1">
    <property type="entry name" value="ISOLEUCINE--TRNA LIGASE, MITOCHONDRIAL"/>
    <property type="match status" value="1"/>
</dbReference>
<dbReference type="GO" id="GO:0006428">
    <property type="term" value="P:isoleucyl-tRNA aminoacylation"/>
    <property type="evidence" value="ECO:0007669"/>
    <property type="project" value="TreeGrafter"/>
</dbReference>
<dbReference type="SUPFAM" id="SSF52374">
    <property type="entry name" value="Nucleotidylyl transferase"/>
    <property type="match status" value="1"/>
</dbReference>
<dbReference type="OrthoDB" id="2417495at2759"/>
<dbReference type="InterPro" id="IPR050081">
    <property type="entry name" value="Ile-tRNA_ligase"/>
</dbReference>
<evidence type="ECO:0000259" key="9">
    <source>
        <dbReference type="Pfam" id="PF02384"/>
    </source>
</evidence>
<evidence type="ECO:0000256" key="4">
    <source>
        <dbReference type="ARBA" id="ARBA00022747"/>
    </source>
</evidence>
<feature type="domain" description="DNA methylase adenine-specific" evidence="9">
    <location>
        <begin position="200"/>
        <end position="429"/>
    </location>
</feature>
<evidence type="ECO:0000313" key="12">
    <source>
        <dbReference type="Proteomes" id="UP001153678"/>
    </source>
</evidence>
<dbReference type="Proteomes" id="UP001153678">
    <property type="component" value="Unassembled WGS sequence"/>
</dbReference>
<keyword evidence="5" id="KW-0067">ATP-binding</keyword>
<dbReference type="GO" id="GO:0004822">
    <property type="term" value="F:isoleucine-tRNA ligase activity"/>
    <property type="evidence" value="ECO:0007669"/>
    <property type="project" value="TreeGrafter"/>
</dbReference>
<keyword evidence="7" id="KW-0030">Aminoacyl-tRNA synthetase</keyword>
<keyword evidence="3" id="KW-0547">Nucleotide-binding</keyword>
<dbReference type="EMBL" id="CAMKVN010000230">
    <property type="protein sequence ID" value="CAI2165521.1"/>
    <property type="molecule type" value="Genomic_DNA"/>
</dbReference>
<organism evidence="11 12">
    <name type="scientific">Funneliformis geosporum</name>
    <dbReference type="NCBI Taxonomy" id="1117311"/>
    <lineage>
        <taxon>Eukaryota</taxon>
        <taxon>Fungi</taxon>
        <taxon>Fungi incertae sedis</taxon>
        <taxon>Mucoromycota</taxon>
        <taxon>Glomeromycotina</taxon>
        <taxon>Glomeromycetes</taxon>
        <taxon>Glomerales</taxon>
        <taxon>Glomeraceae</taxon>
        <taxon>Funneliformis</taxon>
    </lineage>
</organism>
<evidence type="ECO:0000256" key="7">
    <source>
        <dbReference type="ARBA" id="ARBA00023146"/>
    </source>
</evidence>
<dbReference type="InterPro" id="IPR033708">
    <property type="entry name" value="Anticodon_Ile_BEm"/>
</dbReference>
<dbReference type="InterPro" id="IPR029063">
    <property type="entry name" value="SAM-dependent_MTases_sf"/>
</dbReference>
<evidence type="ECO:0000256" key="2">
    <source>
        <dbReference type="ARBA" id="ARBA00022598"/>
    </source>
</evidence>
<evidence type="ECO:0000259" key="10">
    <source>
        <dbReference type="Pfam" id="PF08264"/>
    </source>
</evidence>
<dbReference type="PROSITE" id="PS00092">
    <property type="entry name" value="N6_MTASE"/>
    <property type="match status" value="1"/>
</dbReference>
<dbReference type="GO" id="GO:0032259">
    <property type="term" value="P:methylation"/>
    <property type="evidence" value="ECO:0007669"/>
    <property type="project" value="InterPro"/>
</dbReference>
<reference evidence="11" key="1">
    <citation type="submission" date="2022-08" db="EMBL/GenBank/DDBJ databases">
        <authorList>
            <person name="Kallberg Y."/>
            <person name="Tangrot J."/>
            <person name="Rosling A."/>
        </authorList>
    </citation>
    <scope>NUCLEOTIDE SEQUENCE</scope>
    <source>
        <strain evidence="11">Wild A</strain>
    </source>
</reference>
<dbReference type="GO" id="GO:0008170">
    <property type="term" value="F:N-methyltransferase activity"/>
    <property type="evidence" value="ECO:0007669"/>
    <property type="project" value="InterPro"/>
</dbReference>
<dbReference type="InterPro" id="IPR009080">
    <property type="entry name" value="tRNAsynth_Ia_anticodon-bd"/>
</dbReference>
<dbReference type="InterPro" id="IPR013155">
    <property type="entry name" value="M/V/L/I-tRNA-synth_anticd-bd"/>
</dbReference>
<dbReference type="CDD" id="cd02440">
    <property type="entry name" value="AdoMet_MTases"/>
    <property type="match status" value="1"/>
</dbReference>
<evidence type="ECO:0000256" key="3">
    <source>
        <dbReference type="ARBA" id="ARBA00022741"/>
    </source>
</evidence>
<dbReference type="Gene3D" id="1.10.730.20">
    <property type="match status" value="1"/>
</dbReference>
<dbReference type="GO" id="GO:0000049">
    <property type="term" value="F:tRNA binding"/>
    <property type="evidence" value="ECO:0007669"/>
    <property type="project" value="InterPro"/>
</dbReference>
<keyword evidence="4" id="KW-0680">Restriction system</keyword>
<proteinExistence type="predicted"/>
<dbReference type="Pfam" id="PF02384">
    <property type="entry name" value="N6_Mtase"/>
    <property type="match status" value="1"/>
</dbReference>
<keyword evidence="12" id="KW-1185">Reference proteome</keyword>
<comment type="caution">
    <text evidence="11">The sequence shown here is derived from an EMBL/GenBank/DDBJ whole genome shotgun (WGS) entry which is preliminary data.</text>
</comment>
<keyword evidence="6" id="KW-0648">Protein biosynthesis</keyword>
<dbReference type="GO" id="GO:0009307">
    <property type="term" value="P:DNA restriction-modification system"/>
    <property type="evidence" value="ECO:0007669"/>
    <property type="project" value="UniProtKB-KW"/>
</dbReference>
<dbReference type="Gene3D" id="3.40.50.620">
    <property type="entry name" value="HUPs"/>
    <property type="match status" value="1"/>
</dbReference>
<feature type="domain" description="Aminoacyl-tRNA synthetase class Ia" evidence="8">
    <location>
        <begin position="580"/>
        <end position="626"/>
    </location>
</feature>
<dbReference type="Gene3D" id="3.40.50.150">
    <property type="entry name" value="Vaccinia Virus protein VP39"/>
    <property type="match status" value="1"/>
</dbReference>
<dbReference type="GO" id="GO:0005829">
    <property type="term" value="C:cytosol"/>
    <property type="evidence" value="ECO:0007669"/>
    <property type="project" value="TreeGrafter"/>
</dbReference>
<evidence type="ECO:0000256" key="1">
    <source>
        <dbReference type="ARBA" id="ARBA00004496"/>
    </source>
</evidence>
<dbReference type="InterPro" id="IPR002052">
    <property type="entry name" value="DNA_methylase_N6_adenine_CS"/>
</dbReference>
<dbReference type="GO" id="GO:0003677">
    <property type="term" value="F:DNA binding"/>
    <property type="evidence" value="ECO:0007669"/>
    <property type="project" value="InterPro"/>
</dbReference>
<dbReference type="Pfam" id="PF08264">
    <property type="entry name" value="Anticodon_1"/>
    <property type="match status" value="1"/>
</dbReference>
<keyword evidence="2" id="KW-0436">Ligase</keyword>
<dbReference type="PRINTS" id="PR00507">
    <property type="entry name" value="N12N6MTFRASE"/>
</dbReference>
<evidence type="ECO:0000313" key="11">
    <source>
        <dbReference type="EMBL" id="CAI2165521.1"/>
    </source>
</evidence>
<dbReference type="PANTHER" id="PTHR42765">
    <property type="entry name" value="SOLEUCYL-TRNA SYNTHETASE"/>
    <property type="match status" value="1"/>
</dbReference>
<evidence type="ECO:0000256" key="5">
    <source>
        <dbReference type="ARBA" id="ARBA00022840"/>
    </source>
</evidence>
<dbReference type="GO" id="GO:0005524">
    <property type="term" value="F:ATP binding"/>
    <property type="evidence" value="ECO:0007669"/>
    <property type="project" value="UniProtKB-KW"/>
</dbReference>
<dbReference type="CDD" id="cd07960">
    <property type="entry name" value="Anticodon_Ia_Ile_BEm"/>
    <property type="match status" value="1"/>
</dbReference>
<feature type="domain" description="Methionyl/Valyl/Leucyl/Isoleucyl-tRNA synthetase anticodon-binding" evidence="10">
    <location>
        <begin position="648"/>
        <end position="807"/>
    </location>
</feature>
<evidence type="ECO:0000256" key="6">
    <source>
        <dbReference type="ARBA" id="ARBA00022917"/>
    </source>
</evidence>
<accession>A0A9W4SDB2</accession>
<evidence type="ECO:0000259" key="8">
    <source>
        <dbReference type="Pfam" id="PF00133"/>
    </source>
</evidence>
<sequence length="816" mass="94481">MNNKIIDYISGAKVNATPEEIEAVQPLAQELVEVYGYNKNEIKTHPQFRISLSPSDEKKSYPVDIAVFEDKNLKIICECKKISSQEEETHPRYEELKPRENLKSVFYQIKKNLQKTVIGSTNEPDIAKNVLKILFCKIFDERYQSESGFVNFYANDGNFRESSEKVRIIFAKVKNKFEDVFDKSEEIKMDDKIFIGTALKGEHGQFFTPRNVVRFVINFLDVNETQKIIDPACGTGGFIVESLRYKIAVARKNIFGCDKDSFLAQACKAYMCILGDGSSNIWNEDSLAKFTDNWKEKYEIVVTNPPFGKTIAVEDEKILKNFSFWRKEKDKAIQPQILFLELCLRLLKKNGKLAIVLPEGIFGNESENYRKIREFLLENYNLLAIFNIPQETFEPFTGNKSSILILENKNYDEESKVIFANIQKIGHNKRGDTLYRYNNNGVPLKDEQGNFVVNDELSDILLESKKINLPHYTQTNKENKVFYVLAKEIKETRNLFLIPTYYNGFLKLLSELKANKKEEGFFISIGELIEKNILFTNKNKNIPRGKAVDSHFYLPYQEGLVPFIRTSDIQNLEMTRRPQNGCPPYQQVLSHGFVVDEKGYKMSKSLGNVIDPEELIKKFGVDILRNLANLPPELKSEKDFEKELSLVDYYILLQLEKLTIESQKKYSEYNFNPIFSSLMNFCINDLSSFYFEISKDSLYCDSLNSPRRKQIITTLYYLLAGLLKIISPMLPFLAEEVYQNIPFQFGISNQASVHLVNHFPNFQLSPEKEKELGLITDFFLPLRQDAYQALEKARQKKIITTNLQANLTIYLKEEKE</sequence>
<dbReference type="InterPro" id="IPR003356">
    <property type="entry name" value="DNA_methylase_A-5"/>
</dbReference>
<dbReference type="InterPro" id="IPR014729">
    <property type="entry name" value="Rossmann-like_a/b/a_fold"/>
</dbReference>
<dbReference type="AlphaFoldDB" id="A0A9W4SDB2"/>